<evidence type="ECO:0000256" key="1">
    <source>
        <dbReference type="SAM" id="MobiDB-lite"/>
    </source>
</evidence>
<accession>A0AA38TE27</accession>
<keyword evidence="3" id="KW-1185">Reference proteome</keyword>
<reference evidence="2" key="1">
    <citation type="submission" date="2023-03" db="EMBL/GenBank/DDBJ databases">
        <title>Chromosome-scale reference genome and RAD-based genetic map of yellow starthistle (Centaurea solstitialis) reveal putative structural variation and QTLs associated with invader traits.</title>
        <authorList>
            <person name="Reatini B."/>
            <person name="Cang F.A."/>
            <person name="Jiang Q."/>
            <person name="Mckibben M.T.W."/>
            <person name="Barker M.S."/>
            <person name="Rieseberg L.H."/>
            <person name="Dlugosch K.M."/>
        </authorList>
    </citation>
    <scope>NUCLEOTIDE SEQUENCE</scope>
    <source>
        <strain evidence="2">CAN-66</strain>
        <tissue evidence="2">Leaf</tissue>
    </source>
</reference>
<evidence type="ECO:0000313" key="2">
    <source>
        <dbReference type="EMBL" id="KAJ9552331.1"/>
    </source>
</evidence>
<comment type="caution">
    <text evidence="2">The sequence shown here is derived from an EMBL/GenBank/DDBJ whole genome shotgun (WGS) entry which is preliminary data.</text>
</comment>
<gene>
    <name evidence="2" type="ORF">OSB04_016376</name>
</gene>
<dbReference type="AlphaFoldDB" id="A0AA38TE27"/>
<proteinExistence type="predicted"/>
<dbReference type="Proteomes" id="UP001172457">
    <property type="component" value="Chromosome 4"/>
</dbReference>
<dbReference type="EMBL" id="JARYMX010000004">
    <property type="protein sequence ID" value="KAJ9552331.1"/>
    <property type="molecule type" value="Genomic_DNA"/>
</dbReference>
<name>A0AA38TE27_9ASTR</name>
<sequence>MEVGVGNSPETAGVAMEFPVFDGAELSSPATVPPRLRRRLTETKSSTSPSSVEEIEAKLRNADLRRQICSARGQEYLRSVRIANAGVQTTRENGRMGKQVNRKGSKDKCEEIKLSCGHEKWVKAKASFIGHKTLKFYENLSSKARPKRRSSQYANEHNLGQRLEAKLQAAEQKSIIIQHEKQFELLDVARLSRGPLGDFHSRTTAATTTSMRATNRQYNVAESQLLLLSTLRPRSTLGLHLELTLDFHMGHKEEEVIKGRRGLGMPVLSYHDFYLTLLKDVLEHTNKFWVPLNLIGRGVNPLLCLVFIQRKISKLINVLVNCPRNNLFEINVNVKDA</sequence>
<feature type="region of interest" description="Disordered" evidence="1">
    <location>
        <begin position="25"/>
        <end position="54"/>
    </location>
</feature>
<organism evidence="2 3">
    <name type="scientific">Centaurea solstitialis</name>
    <name type="common">yellow star-thistle</name>
    <dbReference type="NCBI Taxonomy" id="347529"/>
    <lineage>
        <taxon>Eukaryota</taxon>
        <taxon>Viridiplantae</taxon>
        <taxon>Streptophyta</taxon>
        <taxon>Embryophyta</taxon>
        <taxon>Tracheophyta</taxon>
        <taxon>Spermatophyta</taxon>
        <taxon>Magnoliopsida</taxon>
        <taxon>eudicotyledons</taxon>
        <taxon>Gunneridae</taxon>
        <taxon>Pentapetalae</taxon>
        <taxon>asterids</taxon>
        <taxon>campanulids</taxon>
        <taxon>Asterales</taxon>
        <taxon>Asteraceae</taxon>
        <taxon>Carduoideae</taxon>
        <taxon>Cardueae</taxon>
        <taxon>Centaureinae</taxon>
        <taxon>Centaurea</taxon>
    </lineage>
</organism>
<protein>
    <submittedName>
        <fullName evidence="2">Uncharacterized protein</fullName>
    </submittedName>
</protein>
<evidence type="ECO:0000313" key="3">
    <source>
        <dbReference type="Proteomes" id="UP001172457"/>
    </source>
</evidence>